<name>A0A6J4MQT8_9CHLR</name>
<accession>A0A6J4MQT8</accession>
<dbReference type="AlphaFoldDB" id="A0A6J4MQT8"/>
<feature type="non-terminal residue" evidence="1">
    <location>
        <position position="1"/>
    </location>
</feature>
<dbReference type="EMBL" id="CADCTR010002637">
    <property type="protein sequence ID" value="CAA9363926.1"/>
    <property type="molecule type" value="Genomic_DNA"/>
</dbReference>
<reference evidence="1" key="1">
    <citation type="submission" date="2020-02" db="EMBL/GenBank/DDBJ databases">
        <authorList>
            <person name="Meier V. D."/>
        </authorList>
    </citation>
    <scope>NUCLEOTIDE SEQUENCE</scope>
    <source>
        <strain evidence="1">AVDCRST_MAG93</strain>
    </source>
</reference>
<organism evidence="1">
    <name type="scientific">uncultured Chloroflexia bacterium</name>
    <dbReference type="NCBI Taxonomy" id="1672391"/>
    <lineage>
        <taxon>Bacteria</taxon>
        <taxon>Bacillati</taxon>
        <taxon>Chloroflexota</taxon>
        <taxon>Chloroflexia</taxon>
        <taxon>environmental samples</taxon>
    </lineage>
</organism>
<proteinExistence type="predicted"/>
<evidence type="ECO:0000313" key="1">
    <source>
        <dbReference type="EMBL" id="CAA9363926.1"/>
    </source>
</evidence>
<protein>
    <submittedName>
        <fullName evidence="1">Uncharacterized protein</fullName>
    </submittedName>
</protein>
<sequence length="41" mass="4565">AVRPTAFSCPRWSHDRPLLLLLKKERTCSYAPASSGGQLNH</sequence>
<feature type="non-terminal residue" evidence="1">
    <location>
        <position position="41"/>
    </location>
</feature>
<gene>
    <name evidence="1" type="ORF">AVDCRST_MAG93-7826</name>
</gene>